<dbReference type="InterPro" id="IPR047215">
    <property type="entry name" value="Galactose_mutarotase-like"/>
</dbReference>
<evidence type="ECO:0000256" key="4">
    <source>
        <dbReference type="ARBA" id="ARBA00006206"/>
    </source>
</evidence>
<dbReference type="SUPFAM" id="SSF74650">
    <property type="entry name" value="Galactose mutarotase-like"/>
    <property type="match status" value="1"/>
</dbReference>
<evidence type="ECO:0000256" key="8">
    <source>
        <dbReference type="ARBA" id="ARBA00022837"/>
    </source>
</evidence>
<evidence type="ECO:0000256" key="10">
    <source>
        <dbReference type="ARBA" id="ARBA00023277"/>
    </source>
</evidence>
<evidence type="ECO:0000256" key="1">
    <source>
        <dbReference type="ARBA" id="ARBA00001614"/>
    </source>
</evidence>
<dbReference type="PANTHER" id="PTHR10091:SF0">
    <property type="entry name" value="GALACTOSE MUTAROTASE"/>
    <property type="match status" value="1"/>
</dbReference>
<comment type="cofactor">
    <cofactor evidence="2">
        <name>Ca(2+)</name>
        <dbReference type="ChEBI" id="CHEBI:29108"/>
    </cofactor>
</comment>
<keyword evidence="10 11" id="KW-0119">Carbohydrate metabolism</keyword>
<dbReference type="RefSeq" id="WP_265163009.1">
    <property type="nucleotide sequence ID" value="NZ_CP069620.1"/>
</dbReference>
<dbReference type="Gene3D" id="2.70.98.10">
    <property type="match status" value="1"/>
</dbReference>
<evidence type="ECO:0000256" key="9">
    <source>
        <dbReference type="ARBA" id="ARBA00023235"/>
    </source>
</evidence>
<comment type="subunit">
    <text evidence="5">Monomer.</text>
</comment>
<evidence type="ECO:0000256" key="5">
    <source>
        <dbReference type="ARBA" id="ARBA00011245"/>
    </source>
</evidence>
<keyword evidence="8" id="KW-0106">Calcium</keyword>
<proteinExistence type="inferred from homology"/>
<dbReference type="InterPro" id="IPR015443">
    <property type="entry name" value="Aldose_1-epimerase"/>
</dbReference>
<evidence type="ECO:0000313" key="12">
    <source>
        <dbReference type="EMBL" id="UZH54676.1"/>
    </source>
</evidence>
<name>A0ABY6NQ13_9FLAO</name>
<evidence type="ECO:0000256" key="3">
    <source>
        <dbReference type="ARBA" id="ARBA00005028"/>
    </source>
</evidence>
<dbReference type="InterPro" id="IPR018052">
    <property type="entry name" value="Ald1_epimerase_CS"/>
</dbReference>
<dbReference type="InterPro" id="IPR011013">
    <property type="entry name" value="Gal_mutarotase_sf_dom"/>
</dbReference>
<dbReference type="Proteomes" id="UP001163981">
    <property type="component" value="Chromosome"/>
</dbReference>
<gene>
    <name evidence="12" type="ORF">JRG66_11945</name>
</gene>
<protein>
    <recommendedName>
        <fullName evidence="7 11">Aldose 1-epimerase</fullName>
        <ecNumber evidence="6 11">5.1.3.3</ecNumber>
    </recommendedName>
</protein>
<dbReference type="EC" id="5.1.3.3" evidence="6 11"/>
<dbReference type="CDD" id="cd09019">
    <property type="entry name" value="galactose_mutarotase_like"/>
    <property type="match status" value="1"/>
</dbReference>
<dbReference type="NCBIfam" id="NF008277">
    <property type="entry name" value="PRK11055.1"/>
    <property type="match status" value="1"/>
</dbReference>
<comment type="catalytic activity">
    <reaction evidence="1 11">
        <text>alpha-D-glucose = beta-D-glucose</text>
        <dbReference type="Rhea" id="RHEA:10264"/>
        <dbReference type="ChEBI" id="CHEBI:15903"/>
        <dbReference type="ChEBI" id="CHEBI:17925"/>
        <dbReference type="EC" id="5.1.3.3"/>
    </reaction>
</comment>
<comment type="similarity">
    <text evidence="4 11">Belongs to the aldose epimerase family.</text>
</comment>
<evidence type="ECO:0000256" key="7">
    <source>
        <dbReference type="ARBA" id="ARBA00014165"/>
    </source>
</evidence>
<dbReference type="PROSITE" id="PS00545">
    <property type="entry name" value="ALDOSE_1_EPIMERASE"/>
    <property type="match status" value="1"/>
</dbReference>
<sequence length="328" mass="36585">MKTKDTAVELTLIKLKNQQGTELEILNFGATIFSLTIKGINVVVGPSQPEDYLSGIYHERGKFFGASVGRYAGRISKGQFSLNGETYKLFEKNGVHLHGGKHGFSYKFWKLIEQGEGQDPYVLLEYISPDGEEGYPGNLTVQVKYTLTEDNEVQVDYRAQTDKETVVNLTNHAYFNLNGRGDVNGHRLQLPADSFLESDAHLVPTGNLTEVTGTEFDFRESSLIGEVPLDTVFKLNGSGKNITLEGDKSGLKLEVETNQPAVVVYVPEDLPADWEYATKVGAERAAVCLETQKFPDAPHHEHFPDVRLRKGEVYENKTTWRFTAGSKF</sequence>
<keyword evidence="13" id="KW-1185">Reference proteome</keyword>
<dbReference type="Pfam" id="PF01263">
    <property type="entry name" value="Aldose_epim"/>
    <property type="match status" value="1"/>
</dbReference>
<evidence type="ECO:0000256" key="2">
    <source>
        <dbReference type="ARBA" id="ARBA00001913"/>
    </source>
</evidence>
<evidence type="ECO:0000256" key="6">
    <source>
        <dbReference type="ARBA" id="ARBA00013185"/>
    </source>
</evidence>
<dbReference type="EMBL" id="CP069620">
    <property type="protein sequence ID" value="UZH54676.1"/>
    <property type="molecule type" value="Genomic_DNA"/>
</dbReference>
<evidence type="ECO:0000256" key="11">
    <source>
        <dbReference type="PIRNR" id="PIRNR005096"/>
    </source>
</evidence>
<accession>A0ABY6NQ13</accession>
<organism evidence="12 13">
    <name type="scientific">Salinimicrobium tongyeongense</name>
    <dbReference type="NCBI Taxonomy" id="2809707"/>
    <lineage>
        <taxon>Bacteria</taxon>
        <taxon>Pseudomonadati</taxon>
        <taxon>Bacteroidota</taxon>
        <taxon>Flavobacteriia</taxon>
        <taxon>Flavobacteriales</taxon>
        <taxon>Flavobacteriaceae</taxon>
        <taxon>Salinimicrobium</taxon>
    </lineage>
</organism>
<dbReference type="InterPro" id="IPR014718">
    <property type="entry name" value="GH-type_carb-bd"/>
</dbReference>
<comment type="pathway">
    <text evidence="3 11">Carbohydrate metabolism; hexose metabolism.</text>
</comment>
<keyword evidence="9 11" id="KW-0413">Isomerase</keyword>
<dbReference type="PANTHER" id="PTHR10091">
    <property type="entry name" value="ALDOSE-1-EPIMERASE"/>
    <property type="match status" value="1"/>
</dbReference>
<evidence type="ECO:0000313" key="13">
    <source>
        <dbReference type="Proteomes" id="UP001163981"/>
    </source>
</evidence>
<dbReference type="PIRSF" id="PIRSF005096">
    <property type="entry name" value="GALM"/>
    <property type="match status" value="1"/>
</dbReference>
<reference evidence="12" key="1">
    <citation type="submission" date="2021-02" db="EMBL/GenBank/DDBJ databases">
        <title>Salinimicrobium sp. nov. isolated from seawater in Tongyeong, Republic of Korea.</title>
        <authorList>
            <person name="Lee S.-J."/>
        </authorList>
    </citation>
    <scope>NUCLEOTIDE SEQUENCE</scope>
    <source>
        <strain evidence="12">HN-2-9-2</strain>
    </source>
</reference>
<dbReference type="InterPro" id="IPR008183">
    <property type="entry name" value="Aldose_1/G6P_1-epimerase"/>
</dbReference>